<dbReference type="EMBL" id="DS233245">
    <property type="protein sequence ID" value="EDS28940.1"/>
    <property type="molecule type" value="Genomic_DNA"/>
</dbReference>
<evidence type="ECO:0000313" key="3">
    <source>
        <dbReference type="Proteomes" id="UP000002320"/>
    </source>
</evidence>
<accession>B0XI19</accession>
<accession>A0A1S4KG28</accession>
<sequence length="75" mass="8340">MGQILDRGSGSFEGVPNTACPADNRKVNLMPKFLKQHGIDLDHNRFLMLQAEIESILLIKPKALAETDCGLLEYL</sequence>
<organism>
    <name type="scientific">Culex quinquefasciatus</name>
    <name type="common">Southern house mosquito</name>
    <name type="synonym">Culex pungens</name>
    <dbReference type="NCBI Taxonomy" id="7176"/>
    <lineage>
        <taxon>Eukaryota</taxon>
        <taxon>Metazoa</taxon>
        <taxon>Ecdysozoa</taxon>
        <taxon>Arthropoda</taxon>
        <taxon>Hexapoda</taxon>
        <taxon>Insecta</taxon>
        <taxon>Pterygota</taxon>
        <taxon>Neoptera</taxon>
        <taxon>Endopterygota</taxon>
        <taxon>Diptera</taxon>
        <taxon>Nematocera</taxon>
        <taxon>Culicoidea</taxon>
        <taxon>Culicidae</taxon>
        <taxon>Culicinae</taxon>
        <taxon>Culicini</taxon>
        <taxon>Culex</taxon>
        <taxon>Culex</taxon>
    </lineage>
</organism>
<dbReference type="VEuPathDB" id="VectorBase:CQUJHB005740"/>
<dbReference type="STRING" id="7176.B0XI19"/>
<name>B0XI19_CULQU</name>
<dbReference type="AlphaFoldDB" id="B0XI19"/>
<protein>
    <submittedName>
        <fullName evidence="1">Structural maintenance of chromosomes smc4</fullName>
    </submittedName>
</protein>
<dbReference type="Proteomes" id="UP000002320">
    <property type="component" value="Unassembled WGS sequence"/>
</dbReference>
<dbReference type="EnsemblMetazoa" id="CPIJ018823-RA">
    <property type="protein sequence ID" value="CPIJ018823-PA"/>
    <property type="gene ID" value="CPIJ018823"/>
</dbReference>
<gene>
    <name evidence="1" type="ORF">CpipJ_CPIJ018823</name>
</gene>
<dbReference type="InParanoid" id="B0XI19"/>
<evidence type="ECO:0000313" key="1">
    <source>
        <dbReference type="EMBL" id="EDS28940.1"/>
    </source>
</evidence>
<dbReference type="HOGENOM" id="CLU_2673537_0_0_1"/>
<reference evidence="1" key="1">
    <citation type="submission" date="2007-03" db="EMBL/GenBank/DDBJ databases">
        <title>Annotation of Culex pipiens quinquefasciatus.</title>
        <authorList>
            <consortium name="The Broad Institute Genome Sequencing Platform"/>
            <person name="Atkinson P.W."/>
            <person name="Hemingway J."/>
            <person name="Christensen B.M."/>
            <person name="Higgs S."/>
            <person name="Kodira C."/>
            <person name="Hannick L."/>
            <person name="Megy K."/>
            <person name="O'Leary S."/>
            <person name="Pearson M."/>
            <person name="Haas B.J."/>
            <person name="Mauceli E."/>
            <person name="Wortman J.R."/>
            <person name="Lee N.H."/>
            <person name="Guigo R."/>
            <person name="Stanke M."/>
            <person name="Alvarado L."/>
            <person name="Amedeo P."/>
            <person name="Antoine C.H."/>
            <person name="Arensburger P."/>
            <person name="Bidwell S.L."/>
            <person name="Crawford M."/>
            <person name="Camaro F."/>
            <person name="Devon K."/>
            <person name="Engels R."/>
            <person name="Hammond M."/>
            <person name="Howarth C."/>
            <person name="Koehrsen M."/>
            <person name="Lawson D."/>
            <person name="Montgomery P."/>
            <person name="Nene V."/>
            <person name="Nusbaum C."/>
            <person name="Puiu D."/>
            <person name="Romero-Severson J."/>
            <person name="Severson D.W."/>
            <person name="Shumway M."/>
            <person name="Sisk P."/>
            <person name="Stolte C."/>
            <person name="Zeng Q."/>
            <person name="Eisenstadt E."/>
            <person name="Fraser-Liggett C."/>
            <person name="Strausberg R."/>
            <person name="Galagan J."/>
            <person name="Birren B."/>
            <person name="Collins F.H."/>
        </authorList>
    </citation>
    <scope>NUCLEOTIDE SEQUENCE [LARGE SCALE GENOMIC DNA]</scope>
    <source>
        <strain evidence="1">JHB</strain>
    </source>
</reference>
<dbReference type="VEuPathDB" id="VectorBase:CPIJ018823"/>
<evidence type="ECO:0000313" key="2">
    <source>
        <dbReference type="EnsemblMetazoa" id="CPIJ018823-PA"/>
    </source>
</evidence>
<dbReference type="KEGG" id="cqu:CpipJ_CPIJ018823"/>
<dbReference type="OrthoDB" id="5575062at2759"/>
<keyword evidence="3" id="KW-1185">Reference proteome</keyword>
<reference evidence="2" key="2">
    <citation type="submission" date="2020-05" db="UniProtKB">
        <authorList>
            <consortium name="EnsemblMetazoa"/>
        </authorList>
    </citation>
    <scope>IDENTIFICATION</scope>
    <source>
        <strain evidence="2">JHB</strain>
    </source>
</reference>
<proteinExistence type="predicted"/>
<dbReference type="eggNOG" id="KOG0996">
    <property type="taxonomic scope" value="Eukaryota"/>
</dbReference>